<feature type="compositionally biased region" description="Polar residues" evidence="1">
    <location>
        <begin position="28"/>
        <end position="40"/>
    </location>
</feature>
<evidence type="ECO:0000256" key="1">
    <source>
        <dbReference type="SAM" id="MobiDB-lite"/>
    </source>
</evidence>
<feature type="transmembrane region" description="Helical" evidence="2">
    <location>
        <begin position="92"/>
        <end position="110"/>
    </location>
</feature>
<gene>
    <name evidence="4" type="ordered locus">Pcryo_1039</name>
</gene>
<keyword evidence="2" id="KW-0472">Membrane</keyword>
<dbReference type="Gene3D" id="1.10.287.470">
    <property type="entry name" value="Helix hairpin bin"/>
    <property type="match status" value="1"/>
</dbReference>
<dbReference type="Pfam" id="PF25881">
    <property type="entry name" value="HH_YBHG"/>
    <property type="match status" value="1"/>
</dbReference>
<keyword evidence="2" id="KW-1133">Transmembrane helix</keyword>
<dbReference type="KEGG" id="pcr:Pcryo_1039"/>
<dbReference type="InterPro" id="IPR059052">
    <property type="entry name" value="HH_YbhG-like"/>
</dbReference>
<sequence length="427" mass="46604">MTESTNESGDSRKLGGLNTSTGSTNTNDNPAPTNMDSTVDANDADASKTNMNNSTDADRDTNTDTSIEPEQTVPSYKRQSVKDNKSTKIKKAILALVILVILGVIAYGLYKSNQHSESQIITLQGQMQMQQTSIAAKVPGRIAKILVTEGDAVTVGQQLIEMDSPEINAKINQARAGKQMAQSQLDKAENGARPQEIAQAKAAWQAHKAASDLAENTYQRVNRLYEEGLMARQKRDEAYAQYLATQDQTEAARLQYELAMEGARSEDKSAATAQVAQVDAQLEEALVAKEEANLKSPISGVVDNVIVNAGEVIGQGVPLLTLVNTNDQWVVLNVTETYLNQFAIGQRFMGTIPALSSPEKPYTKQFTVYATSTLSDFATWRPTNNDDGFDVRTFEVKARPTNPDRRIRSGMSVVVRLNPALVNQNQE</sequence>
<evidence type="ECO:0000259" key="3">
    <source>
        <dbReference type="Pfam" id="PF25881"/>
    </source>
</evidence>
<feature type="region of interest" description="Disordered" evidence="1">
    <location>
        <begin position="1"/>
        <end position="84"/>
    </location>
</feature>
<feature type="compositionally biased region" description="Polar residues" evidence="1">
    <location>
        <begin position="63"/>
        <end position="78"/>
    </location>
</feature>
<dbReference type="eggNOG" id="COG1566">
    <property type="taxonomic scope" value="Bacteria"/>
</dbReference>
<organism evidence="4 5">
    <name type="scientific">Psychrobacter cryohalolentis (strain ATCC BAA-1226 / DSM 17306 / VKM B-2378 / K5)</name>
    <dbReference type="NCBI Taxonomy" id="335284"/>
    <lineage>
        <taxon>Bacteria</taxon>
        <taxon>Pseudomonadati</taxon>
        <taxon>Pseudomonadota</taxon>
        <taxon>Gammaproteobacteria</taxon>
        <taxon>Moraxellales</taxon>
        <taxon>Moraxellaceae</taxon>
        <taxon>Psychrobacter</taxon>
    </lineage>
</organism>
<protein>
    <submittedName>
        <fullName evidence="4">Secretion protein HlyD</fullName>
    </submittedName>
</protein>
<dbReference type="Gene3D" id="2.40.50.100">
    <property type="match status" value="1"/>
</dbReference>
<dbReference type="Gene3D" id="2.40.30.170">
    <property type="match status" value="1"/>
</dbReference>
<dbReference type="EMBL" id="CP000323">
    <property type="protein sequence ID" value="ABE74820.1"/>
    <property type="molecule type" value="Genomic_DNA"/>
</dbReference>
<accession>Q1QBY3</accession>
<dbReference type="SUPFAM" id="SSF111369">
    <property type="entry name" value="HlyD-like secretion proteins"/>
    <property type="match status" value="2"/>
</dbReference>
<dbReference type="STRING" id="335284.Pcryo_1039"/>
<dbReference type="Proteomes" id="UP000002425">
    <property type="component" value="Chromosome"/>
</dbReference>
<dbReference type="AlphaFoldDB" id="Q1QBY3"/>
<evidence type="ECO:0000313" key="5">
    <source>
        <dbReference type="Proteomes" id="UP000002425"/>
    </source>
</evidence>
<name>Q1QBY3_PSYCK</name>
<dbReference type="RefSeq" id="WP_011513376.1">
    <property type="nucleotide sequence ID" value="NC_007969.1"/>
</dbReference>
<keyword evidence="5" id="KW-1185">Reference proteome</keyword>
<keyword evidence="2" id="KW-0812">Transmembrane</keyword>
<reference evidence="4" key="1">
    <citation type="submission" date="2006-03" db="EMBL/GenBank/DDBJ databases">
        <title>Complete sequence of chromosome of Psychrobacter cryohalolentis K5.</title>
        <authorList>
            <consortium name="US DOE Joint Genome Institute"/>
            <person name="Copeland A."/>
            <person name="Lucas S."/>
            <person name="Lapidus A."/>
            <person name="Barry K."/>
            <person name="Detter J.C."/>
            <person name="Glavina del Rio T."/>
            <person name="Hammon N."/>
            <person name="Israni S."/>
            <person name="Dalin E."/>
            <person name="Tice H."/>
            <person name="Pitluck S."/>
            <person name="Brettin T."/>
            <person name="Bruce D."/>
            <person name="Han C."/>
            <person name="Tapia R."/>
            <person name="Sims D.R."/>
            <person name="Gilna P."/>
            <person name="Schmutz J."/>
            <person name="Larimer F."/>
            <person name="Land M."/>
            <person name="Hauser L."/>
            <person name="Kyrpides N."/>
            <person name="Kim E."/>
            <person name="Richardson P."/>
        </authorList>
    </citation>
    <scope>NUCLEOTIDE SEQUENCE</scope>
    <source>
        <strain evidence="4">K5</strain>
    </source>
</reference>
<dbReference type="PANTHER" id="PTHR30438">
    <property type="entry name" value="36 KDA ANTIGEN-RELATED"/>
    <property type="match status" value="1"/>
</dbReference>
<dbReference type="HOGENOM" id="CLU_018816_6_1_6"/>
<evidence type="ECO:0000256" key="2">
    <source>
        <dbReference type="SAM" id="Phobius"/>
    </source>
</evidence>
<feature type="domain" description="YbhG-like alpha-helical hairpin" evidence="3">
    <location>
        <begin position="162"/>
        <end position="284"/>
    </location>
</feature>
<dbReference type="PANTHER" id="PTHR30438:SF1">
    <property type="entry name" value="36 KDA ANTIGEN"/>
    <property type="match status" value="1"/>
</dbReference>
<evidence type="ECO:0000313" key="4">
    <source>
        <dbReference type="EMBL" id="ABE74820.1"/>
    </source>
</evidence>
<feature type="compositionally biased region" description="Low complexity" evidence="1">
    <location>
        <begin position="14"/>
        <end position="27"/>
    </location>
</feature>
<proteinExistence type="predicted"/>